<dbReference type="InterPro" id="IPR050445">
    <property type="entry name" value="Bact_polysacc_biosynth/exp"/>
</dbReference>
<comment type="caution">
    <text evidence="20">The sequence shown here is derived from an EMBL/GenBank/DDBJ whole genome shotgun (WGS) entry which is preliminary data.</text>
</comment>
<evidence type="ECO:0000256" key="16">
    <source>
        <dbReference type="SAM" id="Phobius"/>
    </source>
</evidence>
<keyword evidence="6" id="KW-0997">Cell inner membrane</keyword>
<keyword evidence="21" id="KW-1185">Reference proteome</keyword>
<evidence type="ECO:0000256" key="7">
    <source>
        <dbReference type="ARBA" id="ARBA00022679"/>
    </source>
</evidence>
<keyword evidence="8 16" id="KW-0812">Transmembrane</keyword>
<dbReference type="EMBL" id="JARESE010000001">
    <property type="protein sequence ID" value="MDE8650475.1"/>
    <property type="molecule type" value="Genomic_DNA"/>
</dbReference>
<keyword evidence="7 20" id="KW-0808">Transferase</keyword>
<keyword evidence="11" id="KW-0067">ATP-binding</keyword>
<dbReference type="Pfam" id="PF02706">
    <property type="entry name" value="Wzz"/>
    <property type="match status" value="1"/>
</dbReference>
<feature type="domain" description="Tyrosine-protein kinase G-rich" evidence="19">
    <location>
        <begin position="403"/>
        <end position="475"/>
    </location>
</feature>
<evidence type="ECO:0000259" key="17">
    <source>
        <dbReference type="Pfam" id="PF02706"/>
    </source>
</evidence>
<accession>A0ABT5WK97</accession>
<comment type="catalytic activity">
    <reaction evidence="15">
        <text>L-tyrosyl-[protein] + ATP = O-phospho-L-tyrosyl-[protein] + ADP + H(+)</text>
        <dbReference type="Rhea" id="RHEA:10596"/>
        <dbReference type="Rhea" id="RHEA-COMP:10136"/>
        <dbReference type="Rhea" id="RHEA-COMP:20101"/>
        <dbReference type="ChEBI" id="CHEBI:15378"/>
        <dbReference type="ChEBI" id="CHEBI:30616"/>
        <dbReference type="ChEBI" id="CHEBI:46858"/>
        <dbReference type="ChEBI" id="CHEBI:61978"/>
        <dbReference type="ChEBI" id="CHEBI:456216"/>
        <dbReference type="EC" id="2.7.10.2"/>
    </reaction>
</comment>
<evidence type="ECO:0000256" key="6">
    <source>
        <dbReference type="ARBA" id="ARBA00022519"/>
    </source>
</evidence>
<reference evidence="20 21" key="1">
    <citation type="submission" date="2023-03" db="EMBL/GenBank/DDBJ databases">
        <title>NovoSphingobium album sp. nov. isolated from polycyclic aromatic hydrocarbons- and heavy-metal polluted soil.</title>
        <authorList>
            <person name="Liu Z."/>
            <person name="Wang K."/>
        </authorList>
    </citation>
    <scope>NUCLEOTIDE SEQUENCE [LARGE SCALE GENOMIC DNA]</scope>
    <source>
        <strain evidence="20 21">H3SJ31-1</strain>
    </source>
</reference>
<feature type="domain" description="AAA" evidence="18">
    <location>
        <begin position="552"/>
        <end position="679"/>
    </location>
</feature>
<dbReference type="PANTHER" id="PTHR32309">
    <property type="entry name" value="TYROSINE-PROTEIN KINASE"/>
    <property type="match status" value="1"/>
</dbReference>
<dbReference type="CDD" id="cd05387">
    <property type="entry name" value="BY-kinase"/>
    <property type="match status" value="1"/>
</dbReference>
<sequence>MGDAINQMNPGKAAILPDEIEIADQSRLDLRRMWAAVYRNRLMIIATIAISLLIGLLVTMFTTPIYQAYATIQIDPRNAQVLSKSADVEPDIDGGTAAEERFLKTAVDVIRSRALAERVAESLKLYTSNTFFQSMQMPEPAANPSGLAGVSEQRRRAVLSALMSSLEVQPSRESRIVSLNVSSPDNRLATEIANAYAQNAISYNLQQKVEVTAYARKFLEEELATAKLRLEDSERAAIAYAREAGLLDLNITKASDKTSNSTAQSLVSGNLLAINEALSAATGQRIAAQERYVAARTSPTSSLPEVQGNPTVQSLIRDRAALQANYAQMAERRQSEFPEMRQIRAQIGELDSQIAQISKGIVGGLKQNYDFAVRQEDELRGQLNALRSTALSEQERSVRYNILRRDADTNRSLYDSLLQRYREVSTVAGMSAANVVLLDSAQVPTAPISPRPLINLLVALLAGTAIAVALVYLRETFDDAVRSPEEVEEKLGTQFLGAIPKLQDDETPFEQLDDRLSAFSESYLALRSVLSFSTAEGLPKVILCTSSLPSEGKSTTAIALARSFAAIGKKTLLIDGDLRKPTVHFALELPREPGFSNVIVDRDTFAQAVHTEIRPNLDVLTCGTMPPNPAELFGGELVAGTIDLVADKYDVVILDGPPVMGLADGPLLASIADGTLLVVEAGRGHRGQTKVAIRRLRANNARIIGAVLTKFDARQSGYGYSYEYSYAYTYHYGHQAKERARSFWPWSKNRK</sequence>
<evidence type="ECO:0000313" key="21">
    <source>
        <dbReference type="Proteomes" id="UP001216253"/>
    </source>
</evidence>
<dbReference type="InterPro" id="IPR005702">
    <property type="entry name" value="Wzc-like_C"/>
</dbReference>
<keyword evidence="13 16" id="KW-0472">Membrane</keyword>
<dbReference type="RefSeq" id="WP_275226555.1">
    <property type="nucleotide sequence ID" value="NZ_JARESE010000001.1"/>
</dbReference>
<evidence type="ECO:0000256" key="9">
    <source>
        <dbReference type="ARBA" id="ARBA00022741"/>
    </source>
</evidence>
<evidence type="ECO:0000313" key="20">
    <source>
        <dbReference type="EMBL" id="MDE8650475.1"/>
    </source>
</evidence>
<evidence type="ECO:0000256" key="4">
    <source>
        <dbReference type="ARBA" id="ARBA00011903"/>
    </source>
</evidence>
<keyword evidence="10" id="KW-0418">Kinase</keyword>
<feature type="transmembrane region" description="Helical" evidence="16">
    <location>
        <begin position="42"/>
        <end position="66"/>
    </location>
</feature>
<gene>
    <name evidence="20" type="ORF">PYV00_01925</name>
</gene>
<dbReference type="Pfam" id="PF13807">
    <property type="entry name" value="GNVR"/>
    <property type="match status" value="1"/>
</dbReference>
<dbReference type="InterPro" id="IPR027417">
    <property type="entry name" value="P-loop_NTPase"/>
</dbReference>
<keyword evidence="9" id="KW-0547">Nucleotide-binding</keyword>
<organism evidence="20 21">
    <name type="scientific">Novosphingobium album</name>
    <name type="common">ex Liu et al. 2023</name>
    <dbReference type="NCBI Taxonomy" id="3031130"/>
    <lineage>
        <taxon>Bacteria</taxon>
        <taxon>Pseudomonadati</taxon>
        <taxon>Pseudomonadota</taxon>
        <taxon>Alphaproteobacteria</taxon>
        <taxon>Sphingomonadales</taxon>
        <taxon>Sphingomonadaceae</taxon>
        <taxon>Novosphingobium</taxon>
    </lineage>
</organism>
<dbReference type="InterPro" id="IPR003856">
    <property type="entry name" value="LPS_length_determ_N"/>
</dbReference>
<protein>
    <recommendedName>
        <fullName evidence="4">non-specific protein-tyrosine kinase</fullName>
        <ecNumber evidence="4">2.7.10.2</ecNumber>
    </recommendedName>
</protein>
<evidence type="ECO:0000256" key="1">
    <source>
        <dbReference type="ARBA" id="ARBA00004429"/>
    </source>
</evidence>
<keyword evidence="14" id="KW-0829">Tyrosine-protein kinase</keyword>
<evidence type="ECO:0000256" key="5">
    <source>
        <dbReference type="ARBA" id="ARBA00022475"/>
    </source>
</evidence>
<keyword evidence="5" id="KW-1003">Cell membrane</keyword>
<evidence type="ECO:0000256" key="3">
    <source>
        <dbReference type="ARBA" id="ARBA00008883"/>
    </source>
</evidence>
<evidence type="ECO:0000256" key="11">
    <source>
        <dbReference type="ARBA" id="ARBA00022840"/>
    </source>
</evidence>
<evidence type="ECO:0000256" key="15">
    <source>
        <dbReference type="ARBA" id="ARBA00051245"/>
    </source>
</evidence>
<dbReference type="GO" id="GO:0004715">
    <property type="term" value="F:non-membrane spanning protein tyrosine kinase activity"/>
    <property type="evidence" value="ECO:0007669"/>
    <property type="project" value="UniProtKB-EC"/>
</dbReference>
<evidence type="ECO:0000256" key="12">
    <source>
        <dbReference type="ARBA" id="ARBA00022989"/>
    </source>
</evidence>
<proteinExistence type="inferred from homology"/>
<evidence type="ECO:0000256" key="14">
    <source>
        <dbReference type="ARBA" id="ARBA00023137"/>
    </source>
</evidence>
<dbReference type="Pfam" id="PF13614">
    <property type="entry name" value="AAA_31"/>
    <property type="match status" value="1"/>
</dbReference>
<keyword evidence="12 16" id="KW-1133">Transmembrane helix</keyword>
<dbReference type="NCBIfam" id="TIGR01007">
    <property type="entry name" value="eps_fam"/>
    <property type="match status" value="1"/>
</dbReference>
<comment type="similarity">
    <text evidence="2">Belongs to the CpsD/CapB family.</text>
</comment>
<evidence type="ECO:0000256" key="13">
    <source>
        <dbReference type="ARBA" id="ARBA00023136"/>
    </source>
</evidence>
<dbReference type="InterPro" id="IPR032807">
    <property type="entry name" value="GNVR"/>
</dbReference>
<dbReference type="Gene3D" id="3.40.50.300">
    <property type="entry name" value="P-loop containing nucleotide triphosphate hydrolases"/>
    <property type="match status" value="1"/>
</dbReference>
<comment type="similarity">
    <text evidence="3">Belongs to the etk/wzc family.</text>
</comment>
<dbReference type="InterPro" id="IPR025669">
    <property type="entry name" value="AAA_dom"/>
</dbReference>
<dbReference type="EC" id="2.7.10.2" evidence="4"/>
<evidence type="ECO:0000259" key="19">
    <source>
        <dbReference type="Pfam" id="PF13807"/>
    </source>
</evidence>
<dbReference type="PANTHER" id="PTHR32309:SF13">
    <property type="entry name" value="FERRIC ENTEROBACTIN TRANSPORT PROTEIN FEPE"/>
    <property type="match status" value="1"/>
</dbReference>
<comment type="subcellular location">
    <subcellularLocation>
        <location evidence="1">Cell inner membrane</location>
        <topology evidence="1">Multi-pass membrane protein</topology>
    </subcellularLocation>
</comment>
<evidence type="ECO:0000256" key="10">
    <source>
        <dbReference type="ARBA" id="ARBA00022777"/>
    </source>
</evidence>
<dbReference type="SUPFAM" id="SSF52540">
    <property type="entry name" value="P-loop containing nucleoside triphosphate hydrolases"/>
    <property type="match status" value="1"/>
</dbReference>
<feature type="domain" description="Polysaccharide chain length determinant N-terminal" evidence="17">
    <location>
        <begin position="27"/>
        <end position="122"/>
    </location>
</feature>
<evidence type="ECO:0000259" key="18">
    <source>
        <dbReference type="Pfam" id="PF13614"/>
    </source>
</evidence>
<evidence type="ECO:0000256" key="2">
    <source>
        <dbReference type="ARBA" id="ARBA00007316"/>
    </source>
</evidence>
<evidence type="ECO:0000256" key="8">
    <source>
        <dbReference type="ARBA" id="ARBA00022692"/>
    </source>
</evidence>
<name>A0ABT5WK97_9SPHN</name>
<dbReference type="Proteomes" id="UP001216253">
    <property type="component" value="Unassembled WGS sequence"/>
</dbReference>